<dbReference type="GO" id="GO:0005524">
    <property type="term" value="F:ATP binding"/>
    <property type="evidence" value="ECO:0007669"/>
    <property type="project" value="UniProtKB-KW"/>
</dbReference>
<dbReference type="PANTHER" id="PTHR42918">
    <property type="entry name" value="LYSYL-TRNA SYNTHETASE"/>
    <property type="match status" value="1"/>
</dbReference>
<dbReference type="InterPro" id="IPR018149">
    <property type="entry name" value="Lys-tRNA-synth_II_C"/>
</dbReference>
<keyword evidence="1" id="KW-0436">Ligase</keyword>
<accession>A0A1G2Q1D8</accession>
<evidence type="ECO:0000313" key="7">
    <source>
        <dbReference type="Proteomes" id="UP000178936"/>
    </source>
</evidence>
<dbReference type="PROSITE" id="PS50862">
    <property type="entry name" value="AA_TRNA_LIGASE_II"/>
    <property type="match status" value="1"/>
</dbReference>
<keyword evidence="3" id="KW-0067">ATP-binding</keyword>
<dbReference type="Gene3D" id="2.40.50.140">
    <property type="entry name" value="Nucleic acid-binding proteins"/>
    <property type="match status" value="1"/>
</dbReference>
<dbReference type="AlphaFoldDB" id="A0A1G2Q1D8"/>
<dbReference type="PRINTS" id="PR00982">
    <property type="entry name" value="TRNASYNTHLYS"/>
</dbReference>
<evidence type="ECO:0000259" key="5">
    <source>
        <dbReference type="PROSITE" id="PS50862"/>
    </source>
</evidence>
<dbReference type="CDD" id="cd04322">
    <property type="entry name" value="LysRS_N"/>
    <property type="match status" value="1"/>
</dbReference>
<sequence length="341" mass="38887">MSVREEHELASRRQKLELWRQLGFSLYPANFKRSHSASQVATLAEKSVSVLEGSEIPPGDEVSVAGRIMTVRPHGRLWFATLEDQTGKIQLGAIEETADKKMWQLLQAIDRGDIVGAEGVVVKTKRGEPTVFLTKLVPLAKALQPLPEKWHGLKDIETRLRHRYVDLLMDEEVRQMFVKKSNFWRTVRGHLSSAGFLEVDTPALETVAGGADANPFVTHHQALGKDFYLRISLELPLKRLLVGGFEKVFEIGKVFRNEGIDTEHLQDYEMCEFYWTYADYEDLMTFTQELYQEIVRGVTGGLETTYEGKKIDWSGKWPRLDYFELIKEHTGVNLAGMTDVN</sequence>
<organism evidence="6 7">
    <name type="scientific">Candidatus Veblenbacteria bacterium RIFOXYA2_FULL_43_9</name>
    <dbReference type="NCBI Taxonomy" id="1802425"/>
    <lineage>
        <taxon>Bacteria</taxon>
        <taxon>Candidatus Vebleniibacteriota</taxon>
    </lineage>
</organism>
<evidence type="ECO:0000256" key="2">
    <source>
        <dbReference type="ARBA" id="ARBA00022741"/>
    </source>
</evidence>
<keyword evidence="4" id="KW-0030">Aminoacyl-tRNA synthetase</keyword>
<evidence type="ECO:0000313" key="6">
    <source>
        <dbReference type="EMBL" id="OHA54387.1"/>
    </source>
</evidence>
<gene>
    <name evidence="6" type="ORF">A2226_03185</name>
</gene>
<keyword evidence="2" id="KW-0547">Nucleotide-binding</keyword>
<dbReference type="Proteomes" id="UP000178936">
    <property type="component" value="Unassembled WGS sequence"/>
</dbReference>
<dbReference type="GO" id="GO:0000049">
    <property type="term" value="F:tRNA binding"/>
    <property type="evidence" value="ECO:0007669"/>
    <property type="project" value="TreeGrafter"/>
</dbReference>
<dbReference type="EMBL" id="MHTB01000049">
    <property type="protein sequence ID" value="OHA54387.1"/>
    <property type="molecule type" value="Genomic_DNA"/>
</dbReference>
<dbReference type="InterPro" id="IPR006195">
    <property type="entry name" value="aa-tRNA-synth_II"/>
</dbReference>
<dbReference type="PANTHER" id="PTHR42918:SF15">
    <property type="entry name" value="LYSINE--TRNA LIGASE, CHLOROPLASTIC_MITOCHONDRIAL"/>
    <property type="match status" value="1"/>
</dbReference>
<feature type="domain" description="Aminoacyl-transfer RNA synthetases class-II family profile" evidence="5">
    <location>
        <begin position="181"/>
        <end position="303"/>
    </location>
</feature>
<dbReference type="GO" id="GO:0004824">
    <property type="term" value="F:lysine-tRNA ligase activity"/>
    <property type="evidence" value="ECO:0007669"/>
    <property type="project" value="InterPro"/>
</dbReference>
<proteinExistence type="predicted"/>
<evidence type="ECO:0000256" key="4">
    <source>
        <dbReference type="ARBA" id="ARBA00023146"/>
    </source>
</evidence>
<dbReference type="Gene3D" id="3.30.930.10">
    <property type="entry name" value="Bira Bifunctional Protein, Domain 2"/>
    <property type="match status" value="1"/>
</dbReference>
<dbReference type="InterPro" id="IPR004365">
    <property type="entry name" value="NA-bd_OB_tRNA"/>
</dbReference>
<name>A0A1G2Q1D8_9BACT</name>
<dbReference type="InterPro" id="IPR004364">
    <property type="entry name" value="Aa-tRNA-synt_II"/>
</dbReference>
<dbReference type="GO" id="GO:0005829">
    <property type="term" value="C:cytosol"/>
    <property type="evidence" value="ECO:0007669"/>
    <property type="project" value="TreeGrafter"/>
</dbReference>
<evidence type="ECO:0000256" key="3">
    <source>
        <dbReference type="ARBA" id="ARBA00022840"/>
    </source>
</evidence>
<dbReference type="InterPro" id="IPR044136">
    <property type="entry name" value="Lys-tRNA-ligase_II_N"/>
</dbReference>
<dbReference type="Pfam" id="PF01336">
    <property type="entry name" value="tRNA_anti-codon"/>
    <property type="match status" value="1"/>
</dbReference>
<evidence type="ECO:0000256" key="1">
    <source>
        <dbReference type="ARBA" id="ARBA00022598"/>
    </source>
</evidence>
<comment type="caution">
    <text evidence="6">The sequence shown here is derived from an EMBL/GenBank/DDBJ whole genome shotgun (WGS) entry which is preliminary data.</text>
</comment>
<dbReference type="InterPro" id="IPR012340">
    <property type="entry name" value="NA-bd_OB-fold"/>
</dbReference>
<feature type="non-terminal residue" evidence="6">
    <location>
        <position position="341"/>
    </location>
</feature>
<dbReference type="InterPro" id="IPR045864">
    <property type="entry name" value="aa-tRNA-synth_II/BPL/LPL"/>
</dbReference>
<dbReference type="GO" id="GO:0006430">
    <property type="term" value="P:lysyl-tRNA aminoacylation"/>
    <property type="evidence" value="ECO:0007669"/>
    <property type="project" value="InterPro"/>
</dbReference>
<dbReference type="SUPFAM" id="SSF50249">
    <property type="entry name" value="Nucleic acid-binding proteins"/>
    <property type="match status" value="1"/>
</dbReference>
<reference evidence="6 7" key="1">
    <citation type="journal article" date="2016" name="Nat. Commun.">
        <title>Thousands of microbial genomes shed light on interconnected biogeochemical processes in an aquifer system.</title>
        <authorList>
            <person name="Anantharaman K."/>
            <person name="Brown C.T."/>
            <person name="Hug L.A."/>
            <person name="Sharon I."/>
            <person name="Castelle C.J."/>
            <person name="Probst A.J."/>
            <person name="Thomas B.C."/>
            <person name="Singh A."/>
            <person name="Wilkins M.J."/>
            <person name="Karaoz U."/>
            <person name="Brodie E.L."/>
            <person name="Williams K.H."/>
            <person name="Hubbard S.S."/>
            <person name="Banfield J.F."/>
        </authorList>
    </citation>
    <scope>NUCLEOTIDE SEQUENCE [LARGE SCALE GENOMIC DNA]</scope>
</reference>
<dbReference type="SUPFAM" id="SSF55681">
    <property type="entry name" value="Class II aaRS and biotin synthetases"/>
    <property type="match status" value="1"/>
</dbReference>
<dbReference type="Pfam" id="PF00152">
    <property type="entry name" value="tRNA-synt_2"/>
    <property type="match status" value="1"/>
</dbReference>
<protein>
    <recommendedName>
        <fullName evidence="5">Aminoacyl-transfer RNA synthetases class-II family profile domain-containing protein</fullName>
    </recommendedName>
</protein>